<dbReference type="PANTHER" id="PTHR31170:SF25">
    <property type="entry name" value="BNAA09G04570D PROTEIN"/>
    <property type="match status" value="1"/>
</dbReference>
<gene>
    <name evidence="3" type="ordered locus">VIT_08s0007g02050</name>
</gene>
<dbReference type="STRING" id="29760.F6HKT2"/>
<evidence type="ECO:0000313" key="3">
    <source>
        <dbReference type="EMBL" id="CCB55502.1"/>
    </source>
</evidence>
<dbReference type="EMBL" id="FN595991">
    <property type="protein sequence ID" value="CCB55502.1"/>
    <property type="molecule type" value="Genomic_DNA"/>
</dbReference>
<keyword evidence="2" id="KW-0812">Transmembrane</keyword>
<dbReference type="Proteomes" id="UP000009183">
    <property type="component" value="Chromosome 8"/>
</dbReference>
<evidence type="ECO:0000256" key="1">
    <source>
        <dbReference type="SAM" id="MobiDB-lite"/>
    </source>
</evidence>
<sequence>MGKETESQINLVELKGKMRQESPPTPSETPTSDWMHPIKVKLGILRERSMNLSIYKVPNKLRHVNEEAYSPRIVSIGPFHQGKRDLLAMEEHKWRYMLSLVHRTPNPEKSLDECGKSIIELEEKARGCYAENIKFNKKELAEMLLVDGCFILELFLRRSLRDFVDKSDPIFNNAWMVPTLQHDLALLENQIPFFVLQNLYEFILPFAPKTLPRLFTALALSFFHADLSLNQVTSRGESIQSSRHLLDLLHNFYLPTSPVNDPKCKENWGFRHCATKLLEAGIQFEKSSTVEDRLLDVKFSNGVINIPPLSVGTTTESLLRNLIALEQCSFGSSHHITSYAILINGLIHSSADIELLQRKGIIINNLGRGEEVLPLINSICKEVVLKDFYFSKLCEEVNAYHKSWWQWRRHKASWKARWHRYVGALRRDYFSNPWRIISFVAAVLLLLLTGLQTFYTFLKDVLPSFILCNFDRKILKTERSPSICILTCNFHYMLFYEVLKVPTIFC</sequence>
<dbReference type="InParanoid" id="F6HKT2"/>
<evidence type="ECO:0000256" key="2">
    <source>
        <dbReference type="SAM" id="Phobius"/>
    </source>
</evidence>
<dbReference type="eggNOG" id="ENOG502R8IS">
    <property type="taxonomic scope" value="Eukaryota"/>
</dbReference>
<keyword evidence="2" id="KW-0472">Membrane</keyword>
<dbReference type="Pfam" id="PF03140">
    <property type="entry name" value="DUF247"/>
    <property type="match status" value="1"/>
</dbReference>
<dbReference type="InterPro" id="IPR004158">
    <property type="entry name" value="DUF247_pln"/>
</dbReference>
<dbReference type="PANTHER" id="PTHR31170">
    <property type="entry name" value="BNAC04G53230D PROTEIN"/>
    <property type="match status" value="1"/>
</dbReference>
<proteinExistence type="predicted"/>
<evidence type="ECO:0000313" key="4">
    <source>
        <dbReference type="Proteomes" id="UP000009183"/>
    </source>
</evidence>
<feature type="transmembrane region" description="Helical" evidence="2">
    <location>
        <begin position="436"/>
        <end position="458"/>
    </location>
</feature>
<dbReference type="HOGENOM" id="CLU_020188_0_5_1"/>
<keyword evidence="4" id="KW-1185">Reference proteome</keyword>
<feature type="region of interest" description="Disordered" evidence="1">
    <location>
        <begin position="1"/>
        <end position="33"/>
    </location>
</feature>
<keyword evidence="2" id="KW-1133">Transmembrane helix</keyword>
<organism evidence="3 4">
    <name type="scientific">Vitis vinifera</name>
    <name type="common">Grape</name>
    <dbReference type="NCBI Taxonomy" id="29760"/>
    <lineage>
        <taxon>Eukaryota</taxon>
        <taxon>Viridiplantae</taxon>
        <taxon>Streptophyta</taxon>
        <taxon>Embryophyta</taxon>
        <taxon>Tracheophyta</taxon>
        <taxon>Spermatophyta</taxon>
        <taxon>Magnoliopsida</taxon>
        <taxon>eudicotyledons</taxon>
        <taxon>Gunneridae</taxon>
        <taxon>Pentapetalae</taxon>
        <taxon>rosids</taxon>
        <taxon>Vitales</taxon>
        <taxon>Vitaceae</taxon>
        <taxon>Viteae</taxon>
        <taxon>Vitis</taxon>
    </lineage>
</organism>
<dbReference type="ExpressionAtlas" id="F6HKT2">
    <property type="expression patterns" value="baseline"/>
</dbReference>
<dbReference type="OrthoDB" id="1378449at2759"/>
<name>F6HKT2_VITVI</name>
<reference evidence="4" key="1">
    <citation type="journal article" date="2007" name="Nature">
        <title>The grapevine genome sequence suggests ancestral hexaploidization in major angiosperm phyla.</title>
        <authorList>
            <consortium name="The French-Italian Public Consortium for Grapevine Genome Characterization."/>
            <person name="Jaillon O."/>
            <person name="Aury J.-M."/>
            <person name="Noel B."/>
            <person name="Policriti A."/>
            <person name="Clepet C."/>
            <person name="Casagrande A."/>
            <person name="Choisne N."/>
            <person name="Aubourg S."/>
            <person name="Vitulo N."/>
            <person name="Jubin C."/>
            <person name="Vezzi A."/>
            <person name="Legeai F."/>
            <person name="Hugueney P."/>
            <person name="Dasilva C."/>
            <person name="Horner D."/>
            <person name="Mica E."/>
            <person name="Jublot D."/>
            <person name="Poulain J."/>
            <person name="Bruyere C."/>
            <person name="Billault A."/>
            <person name="Segurens B."/>
            <person name="Gouyvenoux M."/>
            <person name="Ugarte E."/>
            <person name="Cattonaro F."/>
            <person name="Anthouard V."/>
            <person name="Vico V."/>
            <person name="Del Fabbro C."/>
            <person name="Alaux M."/>
            <person name="Di Gaspero G."/>
            <person name="Dumas V."/>
            <person name="Felice N."/>
            <person name="Paillard S."/>
            <person name="Juman I."/>
            <person name="Moroldo M."/>
            <person name="Scalabrin S."/>
            <person name="Canaguier A."/>
            <person name="Le Clainche I."/>
            <person name="Malacrida G."/>
            <person name="Durand E."/>
            <person name="Pesole G."/>
            <person name="Laucou V."/>
            <person name="Chatelet P."/>
            <person name="Merdinoglu D."/>
            <person name="Delledonne M."/>
            <person name="Pezzotti M."/>
            <person name="Lecharny A."/>
            <person name="Scarpelli C."/>
            <person name="Artiguenave F."/>
            <person name="Pe M.E."/>
            <person name="Valle G."/>
            <person name="Morgante M."/>
            <person name="Caboche M."/>
            <person name="Adam-Blondon A.-F."/>
            <person name="Weissenbach J."/>
            <person name="Quetier F."/>
            <person name="Wincker P."/>
        </authorList>
    </citation>
    <scope>NUCLEOTIDE SEQUENCE [LARGE SCALE GENOMIC DNA]</scope>
    <source>
        <strain evidence="4">cv. Pinot noir / PN40024</strain>
    </source>
</reference>
<accession>F6HKT2</accession>
<protein>
    <submittedName>
        <fullName evidence="3">Uncharacterized protein</fullName>
    </submittedName>
</protein>
<dbReference type="PaxDb" id="29760-VIT_08s0007g02050.t01"/>
<dbReference type="AlphaFoldDB" id="F6HKT2"/>